<keyword evidence="6" id="KW-0963">Cytoplasm</keyword>
<evidence type="ECO:0000256" key="9">
    <source>
        <dbReference type="ARBA" id="ARBA00023136"/>
    </source>
</evidence>
<feature type="region of interest" description="Disordered" evidence="11">
    <location>
        <begin position="850"/>
        <end position="917"/>
    </location>
</feature>
<dbReference type="InterPro" id="IPR001452">
    <property type="entry name" value="SH3_domain"/>
</dbReference>
<proteinExistence type="inferred from homology"/>
<organism evidence="13 14">
    <name type="scientific">Multifurca ochricompacta</name>
    <dbReference type="NCBI Taxonomy" id="376703"/>
    <lineage>
        <taxon>Eukaryota</taxon>
        <taxon>Fungi</taxon>
        <taxon>Dikarya</taxon>
        <taxon>Basidiomycota</taxon>
        <taxon>Agaricomycotina</taxon>
        <taxon>Agaricomycetes</taxon>
        <taxon>Russulales</taxon>
        <taxon>Russulaceae</taxon>
        <taxon>Multifurca</taxon>
    </lineage>
</organism>
<dbReference type="Proteomes" id="UP001203297">
    <property type="component" value="Unassembled WGS sequence"/>
</dbReference>
<feature type="compositionally biased region" description="Low complexity" evidence="11">
    <location>
        <begin position="692"/>
        <end position="735"/>
    </location>
</feature>
<feature type="region of interest" description="Disordered" evidence="11">
    <location>
        <begin position="222"/>
        <end position="390"/>
    </location>
</feature>
<evidence type="ECO:0000259" key="12">
    <source>
        <dbReference type="PROSITE" id="PS50002"/>
    </source>
</evidence>
<evidence type="ECO:0000256" key="7">
    <source>
        <dbReference type="ARBA" id="ARBA00022583"/>
    </source>
</evidence>
<dbReference type="SUPFAM" id="SSF50044">
    <property type="entry name" value="SH3-domain"/>
    <property type="match status" value="1"/>
</dbReference>
<evidence type="ECO:0000256" key="3">
    <source>
        <dbReference type="ARBA" id="ARBA00007948"/>
    </source>
</evidence>
<feature type="compositionally biased region" description="Pro residues" evidence="11">
    <location>
        <begin position="770"/>
        <end position="782"/>
    </location>
</feature>
<evidence type="ECO:0000256" key="2">
    <source>
        <dbReference type="ARBA" id="ARBA00004496"/>
    </source>
</evidence>
<feature type="region of interest" description="Disordered" evidence="11">
    <location>
        <begin position="533"/>
        <end position="800"/>
    </location>
</feature>
<feature type="compositionally biased region" description="Acidic residues" evidence="11">
    <location>
        <begin position="330"/>
        <end position="340"/>
    </location>
</feature>
<keyword evidence="5 10" id="KW-0728">SH3 domain</keyword>
<comment type="caution">
    <text evidence="13">The sequence shown here is derived from an EMBL/GenBank/DDBJ whole genome shotgun (WGS) entry which is preliminary data.</text>
</comment>
<accession>A0AAD4M006</accession>
<evidence type="ECO:0000256" key="8">
    <source>
        <dbReference type="ARBA" id="ARBA00022737"/>
    </source>
</evidence>
<feature type="compositionally biased region" description="Acidic residues" evidence="11">
    <location>
        <begin position="245"/>
        <end position="255"/>
    </location>
</feature>
<gene>
    <name evidence="13" type="ORF">B0F90DRAFT_1116027</name>
</gene>
<dbReference type="GO" id="GO:0008092">
    <property type="term" value="F:cytoskeletal protein binding"/>
    <property type="evidence" value="ECO:0007669"/>
    <property type="project" value="InterPro"/>
</dbReference>
<feature type="region of interest" description="Disordered" evidence="11">
    <location>
        <begin position="96"/>
        <end position="175"/>
    </location>
</feature>
<dbReference type="Gene3D" id="2.30.30.40">
    <property type="entry name" value="SH3 Domains"/>
    <property type="match status" value="1"/>
</dbReference>
<feature type="compositionally biased region" description="Low complexity" evidence="11">
    <location>
        <begin position="643"/>
        <end position="658"/>
    </location>
</feature>
<dbReference type="InterPro" id="IPR036028">
    <property type="entry name" value="SH3-like_dom_sf"/>
</dbReference>
<protein>
    <recommendedName>
        <fullName evidence="4">Actin cytoskeleton-regulatory complex protein SLA1</fullName>
    </recommendedName>
</protein>
<feature type="compositionally biased region" description="Basic and acidic residues" evidence="11">
    <location>
        <begin position="341"/>
        <end position="351"/>
    </location>
</feature>
<evidence type="ECO:0000256" key="5">
    <source>
        <dbReference type="ARBA" id="ARBA00022443"/>
    </source>
</evidence>
<feature type="compositionally biased region" description="Polar residues" evidence="11">
    <location>
        <begin position="612"/>
        <end position="642"/>
    </location>
</feature>
<feature type="compositionally biased region" description="Basic and acidic residues" evidence="11">
    <location>
        <begin position="366"/>
        <end position="390"/>
    </location>
</feature>
<comment type="subcellular location">
    <subcellularLocation>
        <location evidence="2">Cytoplasm</location>
    </subcellularLocation>
    <subcellularLocation>
        <location evidence="1">Membrane</location>
        <topology evidence="1">Peripheral membrane protein</topology>
    </subcellularLocation>
</comment>
<dbReference type="SMART" id="SM00326">
    <property type="entry name" value="SH3"/>
    <property type="match status" value="1"/>
</dbReference>
<dbReference type="GO" id="GO:0043130">
    <property type="term" value="F:ubiquitin binding"/>
    <property type="evidence" value="ECO:0007669"/>
    <property type="project" value="InterPro"/>
</dbReference>
<evidence type="ECO:0000313" key="13">
    <source>
        <dbReference type="EMBL" id="KAI0296116.1"/>
    </source>
</evidence>
<feature type="region of interest" description="Disordered" evidence="11">
    <location>
        <begin position="434"/>
        <end position="471"/>
    </location>
</feature>
<dbReference type="InterPro" id="IPR007131">
    <property type="entry name" value="SHD1"/>
</dbReference>
<dbReference type="Pfam" id="PF24081">
    <property type="entry name" value="PH_SLA1"/>
    <property type="match status" value="1"/>
</dbReference>
<feature type="compositionally biased region" description="Basic and acidic residues" evidence="11">
    <location>
        <begin position="298"/>
        <end position="329"/>
    </location>
</feature>
<dbReference type="PROSITE" id="PS50002">
    <property type="entry name" value="SH3"/>
    <property type="match status" value="1"/>
</dbReference>
<dbReference type="PANTHER" id="PTHR15735:SF21">
    <property type="entry name" value="PROTEIN NERVOUS WRECK"/>
    <property type="match status" value="1"/>
</dbReference>
<evidence type="ECO:0000256" key="10">
    <source>
        <dbReference type="PROSITE-ProRule" id="PRU00192"/>
    </source>
</evidence>
<keyword evidence="7" id="KW-0254">Endocytosis</keyword>
<name>A0AAD4M006_9AGAM</name>
<evidence type="ECO:0000256" key="6">
    <source>
        <dbReference type="ARBA" id="ARBA00022490"/>
    </source>
</evidence>
<evidence type="ECO:0000256" key="11">
    <source>
        <dbReference type="SAM" id="MobiDB-lite"/>
    </source>
</evidence>
<feature type="compositionally biased region" description="Pro residues" evidence="11">
    <location>
        <begin position="676"/>
        <end position="691"/>
    </location>
</feature>
<evidence type="ECO:0000256" key="4">
    <source>
        <dbReference type="ARBA" id="ARBA00020357"/>
    </source>
</evidence>
<evidence type="ECO:0000256" key="1">
    <source>
        <dbReference type="ARBA" id="ARBA00004170"/>
    </source>
</evidence>
<dbReference type="PANTHER" id="PTHR15735">
    <property type="entry name" value="FCH AND DOUBLE SH3 DOMAINS PROTEIN"/>
    <property type="match status" value="1"/>
</dbReference>
<keyword evidence="9" id="KW-0472">Membrane</keyword>
<feature type="domain" description="SH3" evidence="12">
    <location>
        <begin position="176"/>
        <end position="236"/>
    </location>
</feature>
<dbReference type="Pfam" id="PF00018">
    <property type="entry name" value="SH3_1"/>
    <property type="match status" value="1"/>
</dbReference>
<comment type="similarity">
    <text evidence="3">Belongs to the SLA1 family.</text>
</comment>
<dbReference type="Pfam" id="PF08226">
    <property type="entry name" value="DUF1720"/>
    <property type="match status" value="1"/>
</dbReference>
<dbReference type="AlphaFoldDB" id="A0AAD4M006"/>
<dbReference type="GO" id="GO:0042802">
    <property type="term" value="F:identical protein binding"/>
    <property type="evidence" value="ECO:0007669"/>
    <property type="project" value="InterPro"/>
</dbReference>
<feature type="compositionally biased region" description="Polar residues" evidence="11">
    <location>
        <begin position="755"/>
        <end position="764"/>
    </location>
</feature>
<dbReference type="Gene3D" id="2.30.30.700">
    <property type="entry name" value="SLA1 homology domain 1"/>
    <property type="match status" value="1"/>
</dbReference>
<dbReference type="Pfam" id="PF03983">
    <property type="entry name" value="SHD1"/>
    <property type="match status" value="1"/>
</dbReference>
<dbReference type="InterPro" id="IPR013761">
    <property type="entry name" value="SAM/pointed_sf"/>
</dbReference>
<dbReference type="InterPro" id="IPR056996">
    <property type="entry name" value="PH_SLA1"/>
</dbReference>
<dbReference type="EMBL" id="WTXG01000051">
    <property type="protein sequence ID" value="KAI0296116.1"/>
    <property type="molecule type" value="Genomic_DNA"/>
</dbReference>
<evidence type="ECO:0000313" key="14">
    <source>
        <dbReference type="Proteomes" id="UP001203297"/>
    </source>
</evidence>
<keyword evidence="14" id="KW-1185">Reference proteome</keyword>
<dbReference type="Gene3D" id="1.10.150.50">
    <property type="entry name" value="Transcription Factor, Ets-1"/>
    <property type="match status" value="1"/>
</dbReference>
<dbReference type="GO" id="GO:0030674">
    <property type="term" value="F:protein-macromolecule adaptor activity"/>
    <property type="evidence" value="ECO:0007669"/>
    <property type="project" value="InterPro"/>
</dbReference>
<feature type="compositionally biased region" description="Basic and acidic residues" evidence="11">
    <location>
        <begin position="256"/>
        <end position="290"/>
    </location>
</feature>
<feature type="compositionally biased region" description="Low complexity" evidence="11">
    <location>
        <begin position="865"/>
        <end position="888"/>
    </location>
</feature>
<sequence length="917" mass="98625">MDAIKTWAISEIDKKGKKKKGTLGIGNGAIFFASEADKTPVQKWQIGDIISADIDKSKHILIEVGGAAAASLHFHSGNKDTAEEILVKFESSRSLARQSPELAAAPQAETERQAEQEFESAPAYAPTQRALPPPLRTDGTHSPSKKGVHFSEASPAIIPPRPASPPEQEAAQHEEVEGLEAVALYDFQAQGDDELTVAEGDALWIIEKDGDEWWKCRNVKGDEGVVPASYIEPTGPGRLPSRPEEPEEEDEDDGGAAEREAEERAAAERAEQKEKEELEHKERQAKEQRAKAAAVAAEAERKRKEKEKREREREERELEERVRREKEKEHEEEEDAEAEEEARRLAAERKASKAAAKAARSSKSTSEGRKSLEKRAPPDSSQTREWRDRTGQFRVEAAFLGYKNGVLRLHKINGVVIEVPSEKMSIEDIRHVEKLMGRGGSSSRKPDDDDEPLAKRRQSLQSAPVAAAPPKKAPPIDWFEFFLNAGCDVDDCTRYASSFDRDKIDESILPDITESTLRTLGLREGDIIRVTKAIDGRRPKPPAKPAPSEVSLLGGDDALASVPAPARATPSPGPPNLFTNPGGQLKNARRGRPTPNKTGSTAPGSVELGAISTASEQIARSTTPLMASPVSTSINATTLLPAQQQQQPPSRSNSVVSSGFDDDAWTNRPSSTKPVAPTPPLSVPPVPPVPVPERAASVPAVYVAPAPAPSQQQQQPPRAPSAAPAIQQPSASTSSGLARTTESDIFDQLARLSQLRVQSPTATASRSTPVPSPSITSPPPQLPGYNQGLGVNVGPSPVPLGQHLQVQAQQTGLLPPPAPGGPRGPFAPVPANQGLLAPLVPTTTGFPGFLPTRPVAASPSPSFLGPQMTGYQQQQQQQPQPTGFQPAPSLLSQPTSFQPIPLSLASQPTGFQLFHRR</sequence>
<dbReference type="InterPro" id="IPR013182">
    <property type="entry name" value="DUF1720"/>
</dbReference>
<dbReference type="PRINTS" id="PR00452">
    <property type="entry name" value="SH3DOMAIN"/>
</dbReference>
<reference evidence="13" key="1">
    <citation type="journal article" date="2022" name="New Phytol.">
        <title>Evolutionary transition to the ectomycorrhizal habit in the genomes of a hyperdiverse lineage of mushroom-forming fungi.</title>
        <authorList>
            <person name="Looney B."/>
            <person name="Miyauchi S."/>
            <person name="Morin E."/>
            <person name="Drula E."/>
            <person name="Courty P.E."/>
            <person name="Kohler A."/>
            <person name="Kuo A."/>
            <person name="LaButti K."/>
            <person name="Pangilinan J."/>
            <person name="Lipzen A."/>
            <person name="Riley R."/>
            <person name="Andreopoulos W."/>
            <person name="He G."/>
            <person name="Johnson J."/>
            <person name="Nolan M."/>
            <person name="Tritt A."/>
            <person name="Barry K.W."/>
            <person name="Grigoriev I.V."/>
            <person name="Nagy L.G."/>
            <person name="Hibbett D."/>
            <person name="Henrissat B."/>
            <person name="Matheny P.B."/>
            <person name="Labbe J."/>
            <person name="Martin F.M."/>
        </authorList>
    </citation>
    <scope>NUCLEOTIDE SEQUENCE</scope>
    <source>
        <strain evidence="13">BPL690</strain>
    </source>
</reference>
<keyword evidence="8" id="KW-0677">Repeat</keyword>
<feature type="compositionally biased region" description="Polar residues" evidence="11">
    <location>
        <begin position="890"/>
        <end position="910"/>
    </location>
</feature>